<dbReference type="PANTHER" id="PTHR43847:SF1">
    <property type="entry name" value="BLL3993 PROTEIN"/>
    <property type="match status" value="1"/>
</dbReference>
<dbReference type="AlphaFoldDB" id="A0A383S5Q1"/>
<gene>
    <name evidence="5" type="ORF">PROPAUS_0803</name>
</gene>
<keyword evidence="3" id="KW-1133">Transmembrane helix</keyword>
<dbReference type="RefSeq" id="WP_197720562.1">
    <property type="nucleotide sequence ID" value="NZ_LR134442.1"/>
</dbReference>
<dbReference type="GO" id="GO:0004671">
    <property type="term" value="F:protein C-terminal S-isoprenylcysteine carboxyl O-methyltransferase activity"/>
    <property type="evidence" value="ECO:0007669"/>
    <property type="project" value="UniProtKB-EC"/>
</dbReference>
<keyword evidence="6" id="KW-1185">Reference proteome</keyword>
<proteinExistence type="predicted"/>
<evidence type="ECO:0000256" key="3">
    <source>
        <dbReference type="ARBA" id="ARBA00022989"/>
    </source>
</evidence>
<keyword evidence="5" id="KW-0489">Methyltransferase</keyword>
<dbReference type="InterPro" id="IPR052527">
    <property type="entry name" value="Metal_cation-efflux_comp"/>
</dbReference>
<evidence type="ECO:0000313" key="6">
    <source>
        <dbReference type="Proteomes" id="UP000263928"/>
    </source>
</evidence>
<organism evidence="5 6">
    <name type="scientific">Propionibacterium australiense</name>
    <dbReference type="NCBI Taxonomy" id="119981"/>
    <lineage>
        <taxon>Bacteria</taxon>
        <taxon>Bacillati</taxon>
        <taxon>Actinomycetota</taxon>
        <taxon>Actinomycetes</taxon>
        <taxon>Propionibacteriales</taxon>
        <taxon>Propionibacteriaceae</taxon>
        <taxon>Propionibacterium</taxon>
    </lineage>
</organism>
<keyword evidence="5" id="KW-0808">Transferase</keyword>
<dbReference type="Pfam" id="PF04140">
    <property type="entry name" value="ICMT"/>
    <property type="match status" value="1"/>
</dbReference>
<protein>
    <submittedName>
        <fullName evidence="5">Protein-S-isoprenylcysteine O-methyltransferase</fullName>
        <ecNumber evidence="5">2.1.1.100</ecNumber>
    </submittedName>
</protein>
<sequence>MNKPQRIEGRRGRDMDARLLGRAVGRCIAGLVLILVLLLVPAGTTHYWNAWLLTGLLFVPMLVVGIVLMLRDPELLRKRLSSRETEPEQQQVIALSGLMFVSAFVLAGLNHRFGWLAVPAWGVWAATAIYLLAISLYAEVLRENAYLSRTVEVQDDQKVIDTGLYGIVRHPMYSATVLLFLALPWILGSPISFLVLLLYIPIIAKRIRNEEKVLEAGLDGYVEYKNRVRRKVIPLVW</sequence>
<comment type="subcellular location">
    <subcellularLocation>
        <location evidence="1">Membrane</location>
        <topology evidence="1">Multi-pass membrane protein</topology>
    </subcellularLocation>
</comment>
<dbReference type="GO" id="GO:0016020">
    <property type="term" value="C:membrane"/>
    <property type="evidence" value="ECO:0007669"/>
    <property type="project" value="UniProtKB-SubCell"/>
</dbReference>
<evidence type="ECO:0000313" key="5">
    <source>
        <dbReference type="EMBL" id="SYZ32892.1"/>
    </source>
</evidence>
<dbReference type="EC" id="2.1.1.100" evidence="5"/>
<keyword evidence="4" id="KW-0472">Membrane</keyword>
<dbReference type="EMBL" id="UNQJ01000003">
    <property type="protein sequence ID" value="SYZ32892.1"/>
    <property type="molecule type" value="Genomic_DNA"/>
</dbReference>
<dbReference type="InterPro" id="IPR007269">
    <property type="entry name" value="ICMT_MeTrfase"/>
</dbReference>
<name>A0A383S5Q1_9ACTN</name>
<dbReference type="GO" id="GO:0032259">
    <property type="term" value="P:methylation"/>
    <property type="evidence" value="ECO:0007669"/>
    <property type="project" value="UniProtKB-KW"/>
</dbReference>
<dbReference type="Gene3D" id="1.20.120.1630">
    <property type="match status" value="1"/>
</dbReference>
<accession>A0A383S5Q1</accession>
<evidence type="ECO:0000256" key="1">
    <source>
        <dbReference type="ARBA" id="ARBA00004141"/>
    </source>
</evidence>
<dbReference type="Proteomes" id="UP000263928">
    <property type="component" value="Unassembled WGS sequence"/>
</dbReference>
<evidence type="ECO:0000256" key="2">
    <source>
        <dbReference type="ARBA" id="ARBA00022692"/>
    </source>
</evidence>
<keyword evidence="2" id="KW-0812">Transmembrane</keyword>
<reference evidence="6" key="1">
    <citation type="submission" date="2018-08" db="EMBL/GenBank/DDBJ databases">
        <authorList>
            <person name="Hornung B."/>
        </authorList>
    </citation>
    <scope>NUCLEOTIDE SEQUENCE [LARGE SCALE GENOMIC DNA]</scope>
</reference>
<evidence type="ECO:0000256" key="4">
    <source>
        <dbReference type="ARBA" id="ARBA00023136"/>
    </source>
</evidence>
<dbReference type="PANTHER" id="PTHR43847">
    <property type="entry name" value="BLL3993 PROTEIN"/>
    <property type="match status" value="1"/>
</dbReference>